<evidence type="ECO:0000313" key="2">
    <source>
        <dbReference type="Proteomes" id="UP000183223"/>
    </source>
</evidence>
<gene>
    <name evidence="1" type="ORF">SAMN02982990_03671</name>
</gene>
<accession>A0A1G5RBL7</accession>
<proteinExistence type="predicted"/>
<dbReference type="Proteomes" id="UP000183223">
    <property type="component" value="Unassembled WGS sequence"/>
</dbReference>
<dbReference type="GeneID" id="45655878"/>
<dbReference type="AlphaFoldDB" id="A0A1G5RBL7"/>
<keyword evidence="2" id="KW-1185">Reference proteome</keyword>
<dbReference type="RefSeq" id="WP_049582891.1">
    <property type="nucleotide sequence ID" value="NZ_CAWQXX010000020.1"/>
</dbReference>
<reference evidence="2" key="1">
    <citation type="submission" date="2016-10" db="EMBL/GenBank/DDBJ databases">
        <authorList>
            <person name="Varghese N."/>
            <person name="Submissions S."/>
        </authorList>
    </citation>
    <scope>NUCLEOTIDE SEQUENCE [LARGE SCALE GENOMIC DNA]</scope>
    <source>
        <strain evidence="2">ATCC 29999</strain>
    </source>
</reference>
<dbReference type="OrthoDB" id="6903172at2"/>
<dbReference type="EMBL" id="FMWJ01000022">
    <property type="protein sequence ID" value="SCZ71160.1"/>
    <property type="molecule type" value="Genomic_DNA"/>
</dbReference>
<evidence type="ECO:0000313" key="1">
    <source>
        <dbReference type="EMBL" id="SCZ71160.1"/>
    </source>
</evidence>
<protein>
    <submittedName>
        <fullName evidence="1">Uncharacterized protein</fullName>
    </submittedName>
</protein>
<organism evidence="1 2">
    <name type="scientific">Photorhabdus luminescens</name>
    <name type="common">Xenorhabdus luminescens</name>
    <dbReference type="NCBI Taxonomy" id="29488"/>
    <lineage>
        <taxon>Bacteria</taxon>
        <taxon>Pseudomonadati</taxon>
        <taxon>Pseudomonadota</taxon>
        <taxon>Gammaproteobacteria</taxon>
        <taxon>Enterobacterales</taxon>
        <taxon>Morganellaceae</taxon>
        <taxon>Photorhabdus</taxon>
    </lineage>
</organism>
<name>A0A1G5RBL7_PHOLU</name>
<sequence length="150" mass="17785">MNISEYRRSLLYRKSQGNVCREEYFNKIKSITNEFVNISDFLSLEETDLIINSLKNKKIISNSEVGIYSFQDLVSFIKEKVTGISYYLLMDEEWKFCGAYKINKDLDYNQNYHFNDLNSDEIRIIACDLSFQIQIDYDCSNIECSHIIYK</sequence>